<protein>
    <recommendedName>
        <fullName evidence="8">Major facilitator superfamily (MFS) profile domain-containing protein</fullName>
    </recommendedName>
</protein>
<dbReference type="InterPro" id="IPR005828">
    <property type="entry name" value="MFS_sugar_transport-like"/>
</dbReference>
<gene>
    <name evidence="6" type="ORF">PtA15_1A782</name>
</gene>
<dbReference type="Pfam" id="PF00083">
    <property type="entry name" value="Sugar_tr"/>
    <property type="match status" value="2"/>
</dbReference>
<sequence length="179" mass="20695">MFKYFSHQIHLEFVRTFILSLGLYILPESPKYLILKGREEEAKKLLSRLLSILIKFIFYYGTTFFKNSVIQNAFTIMIITNVVINVVMTIPGIWLVDKARRQSLLLTRAVRHQSTVALPLPSLDYGGFSIDIDNLILRDIRVLSKQEWDDYGNPSSPYHQQRKKKEKIGELFTAGAEAI</sequence>
<evidence type="ECO:0000256" key="1">
    <source>
        <dbReference type="ARBA" id="ARBA00004141"/>
    </source>
</evidence>
<evidence type="ECO:0000256" key="3">
    <source>
        <dbReference type="ARBA" id="ARBA00022989"/>
    </source>
</evidence>
<dbReference type="InterPro" id="IPR050360">
    <property type="entry name" value="MFS_Sugar_Transporters"/>
</dbReference>
<keyword evidence="2 5" id="KW-0812">Transmembrane</keyword>
<dbReference type="Gene3D" id="1.20.1250.20">
    <property type="entry name" value="MFS general substrate transporter like domains"/>
    <property type="match status" value="2"/>
</dbReference>
<dbReference type="PANTHER" id="PTHR48022:SF17">
    <property type="entry name" value="HEXOSE TRANSPORTER"/>
    <property type="match status" value="1"/>
</dbReference>
<evidence type="ECO:0000256" key="5">
    <source>
        <dbReference type="SAM" id="Phobius"/>
    </source>
</evidence>
<evidence type="ECO:0000256" key="2">
    <source>
        <dbReference type="ARBA" id="ARBA00022692"/>
    </source>
</evidence>
<name>A0ABY7C8E1_9BASI</name>
<comment type="subcellular location">
    <subcellularLocation>
        <location evidence="1">Membrane</location>
        <topology evidence="1">Multi-pass membrane protein</topology>
    </subcellularLocation>
</comment>
<keyword evidence="7" id="KW-1185">Reference proteome</keyword>
<evidence type="ECO:0000313" key="6">
    <source>
        <dbReference type="EMBL" id="WAQ81441.1"/>
    </source>
</evidence>
<evidence type="ECO:0000256" key="4">
    <source>
        <dbReference type="ARBA" id="ARBA00023136"/>
    </source>
</evidence>
<dbReference type="GeneID" id="77806740"/>
<keyword evidence="3 5" id="KW-1133">Transmembrane helix</keyword>
<dbReference type="RefSeq" id="XP_053016996.1">
    <property type="nucleotide sequence ID" value="XM_053165845.1"/>
</dbReference>
<dbReference type="SUPFAM" id="SSF103473">
    <property type="entry name" value="MFS general substrate transporter"/>
    <property type="match status" value="1"/>
</dbReference>
<evidence type="ECO:0000313" key="7">
    <source>
        <dbReference type="Proteomes" id="UP001164743"/>
    </source>
</evidence>
<dbReference type="InterPro" id="IPR036259">
    <property type="entry name" value="MFS_trans_sf"/>
</dbReference>
<organism evidence="6 7">
    <name type="scientific">Puccinia triticina</name>
    <dbReference type="NCBI Taxonomy" id="208348"/>
    <lineage>
        <taxon>Eukaryota</taxon>
        <taxon>Fungi</taxon>
        <taxon>Dikarya</taxon>
        <taxon>Basidiomycota</taxon>
        <taxon>Pucciniomycotina</taxon>
        <taxon>Pucciniomycetes</taxon>
        <taxon>Pucciniales</taxon>
        <taxon>Pucciniaceae</taxon>
        <taxon>Puccinia</taxon>
    </lineage>
</organism>
<proteinExistence type="predicted"/>
<dbReference type="Proteomes" id="UP001164743">
    <property type="component" value="Chromosome 1A"/>
</dbReference>
<dbReference type="PANTHER" id="PTHR48022">
    <property type="entry name" value="PLASTIDIC GLUCOSE TRANSPORTER 4"/>
    <property type="match status" value="1"/>
</dbReference>
<feature type="transmembrane region" description="Helical" evidence="5">
    <location>
        <begin position="74"/>
        <end position="96"/>
    </location>
</feature>
<accession>A0ABY7C8E1</accession>
<evidence type="ECO:0008006" key="8">
    <source>
        <dbReference type="Google" id="ProtNLM"/>
    </source>
</evidence>
<dbReference type="EMBL" id="CP110421">
    <property type="protein sequence ID" value="WAQ81441.1"/>
    <property type="molecule type" value="Genomic_DNA"/>
</dbReference>
<feature type="transmembrane region" description="Helical" evidence="5">
    <location>
        <begin position="45"/>
        <end position="62"/>
    </location>
</feature>
<keyword evidence="4 5" id="KW-0472">Membrane</keyword>
<reference evidence="6" key="1">
    <citation type="submission" date="2022-10" db="EMBL/GenBank/DDBJ databases">
        <title>Puccinia triticina Genome sequencing and assembly.</title>
        <authorList>
            <person name="Li C."/>
        </authorList>
    </citation>
    <scope>NUCLEOTIDE SEQUENCE</scope>
    <source>
        <strain evidence="6">Pt15</strain>
    </source>
</reference>